<feature type="domain" description="AAA+ ATPase" evidence="13">
    <location>
        <begin position="139"/>
        <end position="287"/>
    </location>
</feature>
<feature type="region of interest" description="Disordered" evidence="12">
    <location>
        <begin position="62"/>
        <end position="105"/>
    </location>
</feature>
<name>A0A4Q9KJS6_PROTD</name>
<feature type="compositionally biased region" description="Low complexity" evidence="12">
    <location>
        <begin position="724"/>
        <end position="742"/>
    </location>
</feature>
<feature type="compositionally biased region" description="Low complexity" evidence="12">
    <location>
        <begin position="569"/>
        <end position="583"/>
    </location>
</feature>
<dbReference type="SUPFAM" id="SSF48019">
    <property type="entry name" value="post-AAA+ oligomerization domain-like"/>
    <property type="match status" value="1"/>
</dbReference>
<dbReference type="EMBL" id="SDMR01000018">
    <property type="protein sequence ID" value="TBT93107.1"/>
    <property type="molecule type" value="Genomic_DNA"/>
</dbReference>
<keyword evidence="10" id="KW-0239">DNA-directed DNA polymerase</keyword>
<dbReference type="Pfam" id="PF13177">
    <property type="entry name" value="DNA_pol3_delta2"/>
    <property type="match status" value="1"/>
</dbReference>
<comment type="caution">
    <text evidence="14">The sequence shown here is derived from an EMBL/GenBank/DDBJ whole genome shotgun (WGS) entry which is preliminary data.</text>
</comment>
<dbReference type="EC" id="2.7.7.7" evidence="2"/>
<keyword evidence="7" id="KW-0547">Nucleotide-binding</keyword>
<dbReference type="GO" id="GO:0046872">
    <property type="term" value="F:metal ion binding"/>
    <property type="evidence" value="ECO:0007669"/>
    <property type="project" value="UniProtKB-KW"/>
</dbReference>
<evidence type="ECO:0000256" key="6">
    <source>
        <dbReference type="ARBA" id="ARBA00022723"/>
    </source>
</evidence>
<dbReference type="InterPro" id="IPR050238">
    <property type="entry name" value="DNA_Rep/Repair_Clamp_Loader"/>
</dbReference>
<feature type="compositionally biased region" description="Low complexity" evidence="12">
    <location>
        <begin position="619"/>
        <end position="629"/>
    </location>
</feature>
<dbReference type="InterPro" id="IPR022754">
    <property type="entry name" value="DNA_pol_III_gamma-3"/>
</dbReference>
<dbReference type="PANTHER" id="PTHR11669">
    <property type="entry name" value="REPLICATION FACTOR C / DNA POLYMERASE III GAMMA-TAU SUBUNIT"/>
    <property type="match status" value="1"/>
</dbReference>
<dbReference type="NCBIfam" id="NF005846">
    <property type="entry name" value="PRK07764.1-6"/>
    <property type="match status" value="1"/>
</dbReference>
<keyword evidence="9" id="KW-0067">ATP-binding</keyword>
<dbReference type="InterPro" id="IPR008921">
    <property type="entry name" value="DNA_pol3_clamp-load_cplx_C"/>
</dbReference>
<dbReference type="GO" id="GO:0009360">
    <property type="term" value="C:DNA polymerase III complex"/>
    <property type="evidence" value="ECO:0007669"/>
    <property type="project" value="InterPro"/>
</dbReference>
<dbReference type="CDD" id="cd00009">
    <property type="entry name" value="AAA"/>
    <property type="match status" value="1"/>
</dbReference>
<dbReference type="Pfam" id="PF12169">
    <property type="entry name" value="DNA_pol3_gamma3"/>
    <property type="match status" value="1"/>
</dbReference>
<keyword evidence="6" id="KW-0479">Metal-binding</keyword>
<dbReference type="GO" id="GO:0006261">
    <property type="term" value="P:DNA-templated DNA replication"/>
    <property type="evidence" value="ECO:0007669"/>
    <property type="project" value="TreeGrafter"/>
</dbReference>
<keyword evidence="8" id="KW-0862">Zinc</keyword>
<feature type="compositionally biased region" description="Basic and acidic residues" evidence="12">
    <location>
        <begin position="584"/>
        <end position="594"/>
    </location>
</feature>
<dbReference type="Gene3D" id="3.40.50.300">
    <property type="entry name" value="P-loop containing nucleotide triphosphate hydrolases"/>
    <property type="match status" value="1"/>
</dbReference>
<comment type="catalytic activity">
    <reaction evidence="11">
        <text>DNA(n) + a 2'-deoxyribonucleoside 5'-triphosphate = DNA(n+1) + diphosphate</text>
        <dbReference type="Rhea" id="RHEA:22508"/>
        <dbReference type="Rhea" id="RHEA-COMP:17339"/>
        <dbReference type="Rhea" id="RHEA-COMP:17340"/>
        <dbReference type="ChEBI" id="CHEBI:33019"/>
        <dbReference type="ChEBI" id="CHEBI:61560"/>
        <dbReference type="ChEBI" id="CHEBI:173112"/>
        <dbReference type="EC" id="2.7.7.7"/>
    </reaction>
</comment>
<dbReference type="AlphaFoldDB" id="A0A4Q9KJS6"/>
<evidence type="ECO:0000259" key="13">
    <source>
        <dbReference type="SMART" id="SM00382"/>
    </source>
</evidence>
<evidence type="ECO:0000256" key="5">
    <source>
        <dbReference type="ARBA" id="ARBA00022705"/>
    </source>
</evidence>
<dbReference type="SMART" id="SM00382">
    <property type="entry name" value="AAA"/>
    <property type="match status" value="1"/>
</dbReference>
<reference evidence="14 15" key="1">
    <citation type="submission" date="2019-01" db="EMBL/GenBank/DDBJ databases">
        <title>Lactibacter flavus gen. nov., sp. nov., a novel bacterium of the family Propionibacteriaceae isolated from raw milk and dairy products.</title>
        <authorList>
            <person name="Huptas C."/>
            <person name="Wenning M."/>
            <person name="Breitenwieser F."/>
            <person name="Doll E."/>
            <person name="Von Neubeck M."/>
            <person name="Busse H.-J."/>
            <person name="Scherer S."/>
        </authorList>
    </citation>
    <scope>NUCLEOTIDE SEQUENCE [LARGE SCALE GENOMIC DNA]</scope>
    <source>
        <strain evidence="14 15">DSM 22130</strain>
    </source>
</reference>
<dbReference type="CDD" id="cd18137">
    <property type="entry name" value="HLD_clamp_pol_III_gamma_tau"/>
    <property type="match status" value="1"/>
</dbReference>
<evidence type="ECO:0000256" key="3">
    <source>
        <dbReference type="ARBA" id="ARBA00022679"/>
    </source>
</evidence>
<dbReference type="Pfam" id="PF22608">
    <property type="entry name" value="DNAX_ATPase_lid"/>
    <property type="match status" value="1"/>
</dbReference>
<evidence type="ECO:0000313" key="14">
    <source>
        <dbReference type="EMBL" id="TBT93107.1"/>
    </source>
</evidence>
<organism evidence="14 15">
    <name type="scientific">Propioniciclava tarda</name>
    <dbReference type="NCBI Taxonomy" id="433330"/>
    <lineage>
        <taxon>Bacteria</taxon>
        <taxon>Bacillati</taxon>
        <taxon>Actinomycetota</taxon>
        <taxon>Actinomycetes</taxon>
        <taxon>Propionibacteriales</taxon>
        <taxon>Propionibacteriaceae</taxon>
        <taxon>Propioniciclava</taxon>
    </lineage>
</organism>
<evidence type="ECO:0000256" key="7">
    <source>
        <dbReference type="ARBA" id="ARBA00022741"/>
    </source>
</evidence>
<dbReference type="SUPFAM" id="SSF52540">
    <property type="entry name" value="P-loop containing nucleoside triphosphate hydrolases"/>
    <property type="match status" value="1"/>
</dbReference>
<keyword evidence="3" id="KW-0808">Transferase</keyword>
<accession>A0A4Q9KJS6</accession>
<comment type="similarity">
    <text evidence="1">Belongs to the DnaX/STICHEL family.</text>
</comment>
<evidence type="ECO:0000256" key="10">
    <source>
        <dbReference type="ARBA" id="ARBA00022932"/>
    </source>
</evidence>
<dbReference type="PANTHER" id="PTHR11669:SF0">
    <property type="entry name" value="PROTEIN STICHEL-LIKE 2"/>
    <property type="match status" value="1"/>
</dbReference>
<feature type="compositionally biased region" description="Low complexity" evidence="12">
    <location>
        <begin position="77"/>
        <end position="103"/>
    </location>
</feature>
<proteinExistence type="inferred from homology"/>
<evidence type="ECO:0000256" key="2">
    <source>
        <dbReference type="ARBA" id="ARBA00012417"/>
    </source>
</evidence>
<dbReference type="Gene3D" id="1.20.272.10">
    <property type="match status" value="1"/>
</dbReference>
<feature type="region of interest" description="Disordered" evidence="12">
    <location>
        <begin position="14"/>
        <end position="41"/>
    </location>
</feature>
<evidence type="ECO:0000256" key="9">
    <source>
        <dbReference type="ARBA" id="ARBA00022840"/>
    </source>
</evidence>
<evidence type="ECO:0000313" key="15">
    <source>
        <dbReference type="Proteomes" id="UP000291933"/>
    </source>
</evidence>
<dbReference type="Proteomes" id="UP000291933">
    <property type="component" value="Unassembled WGS sequence"/>
</dbReference>
<feature type="region of interest" description="Disordered" evidence="12">
    <location>
        <begin position="715"/>
        <end position="808"/>
    </location>
</feature>
<dbReference type="FunFam" id="3.40.50.300:FF:000014">
    <property type="entry name" value="DNA polymerase III subunit gamma/tau"/>
    <property type="match status" value="1"/>
</dbReference>
<dbReference type="InterPro" id="IPR045085">
    <property type="entry name" value="HLD_clamp_pol_III_gamma_tau"/>
</dbReference>
<protein>
    <recommendedName>
        <fullName evidence="2">DNA-directed DNA polymerase</fullName>
        <ecNumber evidence="2">2.7.7.7</ecNumber>
    </recommendedName>
</protein>
<dbReference type="NCBIfam" id="TIGR02397">
    <property type="entry name" value="dnaX_nterm"/>
    <property type="match status" value="1"/>
</dbReference>
<dbReference type="Gene3D" id="1.10.8.60">
    <property type="match status" value="1"/>
</dbReference>
<keyword evidence="15" id="KW-1185">Reference proteome</keyword>
<dbReference type="GO" id="GO:0003887">
    <property type="term" value="F:DNA-directed DNA polymerase activity"/>
    <property type="evidence" value="ECO:0007669"/>
    <property type="project" value="UniProtKB-KW"/>
</dbReference>
<evidence type="ECO:0000256" key="11">
    <source>
        <dbReference type="ARBA" id="ARBA00049244"/>
    </source>
</evidence>
<dbReference type="InterPro" id="IPR003593">
    <property type="entry name" value="AAA+_ATPase"/>
</dbReference>
<dbReference type="GO" id="GO:0005524">
    <property type="term" value="F:ATP binding"/>
    <property type="evidence" value="ECO:0007669"/>
    <property type="project" value="UniProtKB-KW"/>
</dbReference>
<dbReference type="InterPro" id="IPR012763">
    <property type="entry name" value="DNA_pol_III_sug/sutau_N"/>
</dbReference>
<dbReference type="InterPro" id="IPR027417">
    <property type="entry name" value="P-loop_NTPase"/>
</dbReference>
<evidence type="ECO:0000256" key="12">
    <source>
        <dbReference type="SAM" id="MobiDB-lite"/>
    </source>
</evidence>
<feature type="region of interest" description="Disordered" evidence="12">
    <location>
        <begin position="492"/>
        <end position="639"/>
    </location>
</feature>
<keyword evidence="4" id="KW-0548">Nucleotidyltransferase</keyword>
<dbReference type="GO" id="GO:0003677">
    <property type="term" value="F:DNA binding"/>
    <property type="evidence" value="ECO:0007669"/>
    <property type="project" value="InterPro"/>
</dbReference>
<evidence type="ECO:0000256" key="8">
    <source>
        <dbReference type="ARBA" id="ARBA00022833"/>
    </source>
</evidence>
<dbReference type="OrthoDB" id="9810148at2"/>
<gene>
    <name evidence="14" type="ORF">ET996_12245</name>
</gene>
<feature type="compositionally biased region" description="Acidic residues" evidence="12">
    <location>
        <begin position="62"/>
        <end position="76"/>
    </location>
</feature>
<keyword evidence="5" id="KW-0235">DNA replication</keyword>
<sequence length="828" mass="88373">MSVPPRKVHLVSDSGFDDLFGSADDDDLDLPSQDGPDLFGLEPDELIVTHEPPSVVDLDLDLDEDTFDEIPIDPDDPATAASASEPVSLLPPSRPSTPQSRPEAPLALYRRYRPDTFADVIGQDHVTDPLRRALLNNRVNHAYLFSGPRGCGKTTSARILARCLNCDEGPTPTPCGVCQSCRDLARGGPGSIDVIEMDAATHGLVDDARDLRERAFFSPVHSRYKIYIIDEAHQVTNAGFNALLKLVEEPPPHVKFIFATTEPEKVLGTIRSRTHHYPFRLVPPKVLAGYLEQLCTAEGVAVDKAVLPLVVRAGAGSVRDSLSVLDQLLGGAAEGGVSYRQATALLGYTPDTLLDEIMDAFAAGDAEGVFACIDKVIEVGQDPRRFAEDLLRRLRDLIIVAAVPDALTSGLVEVSGDQAERLTTQASGMGPGELTRAAEVIAKGLTEMRGTTAPRLHLELMCARVLLPGADVDARGVHARLDRLERRLSMVGEGSLPAGPRAAEQASGRRPAAPTTDASPRDPVAPAGRPEAHRDAPEPYGSAPQSERPQPDTGRPEPRQAQPGRPQGDAADPAAQRPTAARPASERPADDWPDARLPQPAAPQPSGPRPTAADTAVTPQPQADQAPAASGDPGSLTTADVRRMWPQVLDAVKGRRRVTWIVLSQNAQVHSFVNNVLTIALNNAGARETFGRGGSPDILRESLIEVLGIAPTIETIVDGGGPTPDAAPSRPQPDAAAAAPAPYRRDERDEPPPEDDEPHPPEPSAPPAPSPAALAKEKIRKTQLSPQPPEDEVEQTRDDVDLDSSDLDVEGLLAQELGAELIFEDPQP</sequence>
<feature type="compositionally biased region" description="Pro residues" evidence="12">
    <location>
        <begin position="761"/>
        <end position="770"/>
    </location>
</feature>
<evidence type="ECO:0000256" key="4">
    <source>
        <dbReference type="ARBA" id="ARBA00022695"/>
    </source>
</evidence>
<evidence type="ECO:0000256" key="1">
    <source>
        <dbReference type="ARBA" id="ARBA00006360"/>
    </source>
</evidence>